<evidence type="ECO:0000256" key="2">
    <source>
        <dbReference type="ARBA" id="ARBA00022448"/>
    </source>
</evidence>
<dbReference type="Proteomes" id="UP000799440">
    <property type="component" value="Unassembled WGS sequence"/>
</dbReference>
<accession>A0A6A6VFJ6</accession>
<dbReference type="SUPFAM" id="SSF103473">
    <property type="entry name" value="MFS general substrate transporter"/>
    <property type="match status" value="1"/>
</dbReference>
<dbReference type="OrthoDB" id="6730379at2759"/>
<dbReference type="PANTHER" id="PTHR43791">
    <property type="entry name" value="PERMEASE-RELATED"/>
    <property type="match status" value="1"/>
</dbReference>
<evidence type="ECO:0000256" key="3">
    <source>
        <dbReference type="ARBA" id="ARBA00022692"/>
    </source>
</evidence>
<dbReference type="PROSITE" id="PS50850">
    <property type="entry name" value="MFS"/>
    <property type="match status" value="1"/>
</dbReference>
<evidence type="ECO:0000313" key="10">
    <source>
        <dbReference type="Proteomes" id="UP000799440"/>
    </source>
</evidence>
<feature type="transmembrane region" description="Helical" evidence="7">
    <location>
        <begin position="95"/>
        <end position="114"/>
    </location>
</feature>
<name>A0A6A6VFJ6_9PLEO</name>
<feature type="transmembrane region" description="Helical" evidence="7">
    <location>
        <begin position="58"/>
        <end position="75"/>
    </location>
</feature>
<feature type="transmembrane region" description="Helical" evidence="7">
    <location>
        <begin position="444"/>
        <end position="464"/>
    </location>
</feature>
<feature type="transmembrane region" description="Helical" evidence="7">
    <location>
        <begin position="377"/>
        <end position="399"/>
    </location>
</feature>
<feature type="transmembrane region" description="Helical" evidence="7">
    <location>
        <begin position="155"/>
        <end position="175"/>
    </location>
</feature>
<proteinExistence type="inferred from homology"/>
<dbReference type="FunFam" id="1.20.1250.20:FF:000064">
    <property type="entry name" value="MFS allantoate transporter"/>
    <property type="match status" value="1"/>
</dbReference>
<feature type="transmembrane region" description="Helical" evidence="7">
    <location>
        <begin position="126"/>
        <end position="149"/>
    </location>
</feature>
<gene>
    <name evidence="9" type="ORF">M011DRAFT_465766</name>
</gene>
<evidence type="ECO:0000256" key="4">
    <source>
        <dbReference type="ARBA" id="ARBA00022989"/>
    </source>
</evidence>
<feature type="transmembrane region" description="Helical" evidence="7">
    <location>
        <begin position="286"/>
        <end position="311"/>
    </location>
</feature>
<keyword evidence="10" id="KW-1185">Reference proteome</keyword>
<evidence type="ECO:0000256" key="5">
    <source>
        <dbReference type="ARBA" id="ARBA00023136"/>
    </source>
</evidence>
<keyword evidence="5 7" id="KW-0472">Membrane</keyword>
<comment type="similarity">
    <text evidence="6">Belongs to the major facilitator superfamily. Allantoate permease family.</text>
</comment>
<feature type="transmembrane region" description="Helical" evidence="7">
    <location>
        <begin position="218"/>
        <end position="238"/>
    </location>
</feature>
<evidence type="ECO:0000256" key="1">
    <source>
        <dbReference type="ARBA" id="ARBA00004141"/>
    </source>
</evidence>
<dbReference type="GO" id="GO:0016020">
    <property type="term" value="C:membrane"/>
    <property type="evidence" value="ECO:0007669"/>
    <property type="project" value="UniProtKB-SubCell"/>
</dbReference>
<dbReference type="EMBL" id="MU006566">
    <property type="protein sequence ID" value="KAF2749335.1"/>
    <property type="molecule type" value="Genomic_DNA"/>
</dbReference>
<dbReference type="Pfam" id="PF07690">
    <property type="entry name" value="MFS_1"/>
    <property type="match status" value="1"/>
</dbReference>
<feature type="transmembrane region" description="Helical" evidence="7">
    <location>
        <begin position="351"/>
        <end position="371"/>
    </location>
</feature>
<dbReference type="InterPro" id="IPR036259">
    <property type="entry name" value="MFS_trans_sf"/>
</dbReference>
<evidence type="ECO:0000313" key="9">
    <source>
        <dbReference type="EMBL" id="KAF2749335.1"/>
    </source>
</evidence>
<dbReference type="InterPro" id="IPR011701">
    <property type="entry name" value="MFS"/>
</dbReference>
<protein>
    <submittedName>
        <fullName evidence="9">MFS general substrate transporter</fullName>
    </submittedName>
</protein>
<feature type="transmembrane region" description="Helical" evidence="7">
    <location>
        <begin position="411"/>
        <end position="432"/>
    </location>
</feature>
<dbReference type="InterPro" id="IPR020846">
    <property type="entry name" value="MFS_dom"/>
</dbReference>
<keyword evidence="2" id="KW-0813">Transport</keyword>
<keyword evidence="3 7" id="KW-0812">Transmembrane</keyword>
<comment type="subcellular location">
    <subcellularLocation>
        <location evidence="1">Membrane</location>
        <topology evidence="1">Multi-pass membrane protein</topology>
    </subcellularLocation>
</comment>
<evidence type="ECO:0000259" key="8">
    <source>
        <dbReference type="PROSITE" id="PS50850"/>
    </source>
</evidence>
<dbReference type="PANTHER" id="PTHR43791:SF35">
    <property type="entry name" value="MAJOR FACILITATOR SUPERFAMILY (MFS) PROFILE DOMAIN-CONTAINING PROTEIN"/>
    <property type="match status" value="1"/>
</dbReference>
<feature type="transmembrane region" description="Helical" evidence="7">
    <location>
        <begin position="323"/>
        <end position="344"/>
    </location>
</feature>
<dbReference type="AlphaFoldDB" id="A0A6A6VFJ6"/>
<sequence length="501" mass="56162">MSDEKIPADVEGNKENPLQPIDTLHHDEALKVLARYSGEATWTEDEEKRLRRKIDRKLIPMLCITYGLQYYDKAMLSQAALFGLREDLELTGNRYSFSSAIFYLGFIVGSYPAVLMAQRWPIERVAAGIVIVWGGCLMCSAACETWKAFYVQRFFLGFLESGISPMFMLVVGGWYKKHEQALRMGAWYCCTGYVSAVSPLINYGLGHIKGGSLNSWQYMYLVAGVITVVWGVVIEFFLPPDPIRARGFNERERYIAVARMRENNSGVRNTHFKVAQVWETLIDIKFWIIFSTAFLIMIANGPVSTFIPIIISGFGFNPLNSLLLTLPAGVVIGTIEITAPYIAYKRPGNRTWIIAICQIGTIIASILLWQLDRSNRGGLLFACYILASFGGGYAVLMGLQIANTAGYTKRSVTSSGIFVGYCLGNFVGPLLFKPEDHPVYAPGFIAVLITSIAAAALIIVYRFVCMWENKKRDKAGTMEGFEHAYEDDLTDMTNKQFRYEL</sequence>
<organism evidence="9 10">
    <name type="scientific">Sporormia fimetaria CBS 119925</name>
    <dbReference type="NCBI Taxonomy" id="1340428"/>
    <lineage>
        <taxon>Eukaryota</taxon>
        <taxon>Fungi</taxon>
        <taxon>Dikarya</taxon>
        <taxon>Ascomycota</taxon>
        <taxon>Pezizomycotina</taxon>
        <taxon>Dothideomycetes</taxon>
        <taxon>Pleosporomycetidae</taxon>
        <taxon>Pleosporales</taxon>
        <taxon>Sporormiaceae</taxon>
        <taxon>Sporormia</taxon>
    </lineage>
</organism>
<evidence type="ECO:0000256" key="6">
    <source>
        <dbReference type="ARBA" id="ARBA00037968"/>
    </source>
</evidence>
<reference evidence="9" key="1">
    <citation type="journal article" date="2020" name="Stud. Mycol.">
        <title>101 Dothideomycetes genomes: a test case for predicting lifestyles and emergence of pathogens.</title>
        <authorList>
            <person name="Haridas S."/>
            <person name="Albert R."/>
            <person name="Binder M."/>
            <person name="Bloem J."/>
            <person name="Labutti K."/>
            <person name="Salamov A."/>
            <person name="Andreopoulos B."/>
            <person name="Baker S."/>
            <person name="Barry K."/>
            <person name="Bills G."/>
            <person name="Bluhm B."/>
            <person name="Cannon C."/>
            <person name="Castanera R."/>
            <person name="Culley D."/>
            <person name="Daum C."/>
            <person name="Ezra D."/>
            <person name="Gonzalez J."/>
            <person name="Henrissat B."/>
            <person name="Kuo A."/>
            <person name="Liang C."/>
            <person name="Lipzen A."/>
            <person name="Lutzoni F."/>
            <person name="Magnuson J."/>
            <person name="Mondo S."/>
            <person name="Nolan M."/>
            <person name="Ohm R."/>
            <person name="Pangilinan J."/>
            <person name="Park H.-J."/>
            <person name="Ramirez L."/>
            <person name="Alfaro M."/>
            <person name="Sun H."/>
            <person name="Tritt A."/>
            <person name="Yoshinaga Y."/>
            <person name="Zwiers L.-H."/>
            <person name="Turgeon B."/>
            <person name="Goodwin S."/>
            <person name="Spatafora J."/>
            <person name="Crous P."/>
            <person name="Grigoriev I."/>
        </authorList>
    </citation>
    <scope>NUCLEOTIDE SEQUENCE</scope>
    <source>
        <strain evidence="9">CBS 119925</strain>
    </source>
</reference>
<keyword evidence="4 7" id="KW-1133">Transmembrane helix</keyword>
<feature type="domain" description="Major facilitator superfamily (MFS) profile" evidence="8">
    <location>
        <begin position="58"/>
        <end position="468"/>
    </location>
</feature>
<dbReference type="GO" id="GO:0022857">
    <property type="term" value="F:transmembrane transporter activity"/>
    <property type="evidence" value="ECO:0007669"/>
    <property type="project" value="InterPro"/>
</dbReference>
<feature type="transmembrane region" description="Helical" evidence="7">
    <location>
        <begin position="187"/>
        <end position="206"/>
    </location>
</feature>
<dbReference type="Gene3D" id="1.20.1250.20">
    <property type="entry name" value="MFS general substrate transporter like domains"/>
    <property type="match status" value="2"/>
</dbReference>
<evidence type="ECO:0000256" key="7">
    <source>
        <dbReference type="SAM" id="Phobius"/>
    </source>
</evidence>